<organism evidence="1 2">
    <name type="scientific">Quercus suber</name>
    <name type="common">Cork oak</name>
    <dbReference type="NCBI Taxonomy" id="58331"/>
    <lineage>
        <taxon>Eukaryota</taxon>
        <taxon>Viridiplantae</taxon>
        <taxon>Streptophyta</taxon>
        <taxon>Embryophyta</taxon>
        <taxon>Tracheophyta</taxon>
        <taxon>Spermatophyta</taxon>
        <taxon>Magnoliopsida</taxon>
        <taxon>eudicotyledons</taxon>
        <taxon>Gunneridae</taxon>
        <taxon>Pentapetalae</taxon>
        <taxon>rosids</taxon>
        <taxon>fabids</taxon>
        <taxon>Fagales</taxon>
        <taxon>Fagaceae</taxon>
        <taxon>Quercus</taxon>
    </lineage>
</organism>
<dbReference type="Proteomes" id="UP000237347">
    <property type="component" value="Unassembled WGS sequence"/>
</dbReference>
<protein>
    <submittedName>
        <fullName evidence="1">Uncharacterized protein</fullName>
    </submittedName>
</protein>
<dbReference type="EMBL" id="PKMF04000450">
    <property type="protein sequence ID" value="KAK7831123.1"/>
    <property type="molecule type" value="Genomic_DNA"/>
</dbReference>
<sequence length="119" mass="14316">MYKYEKMYEDCCLRFHGVAVNSPRKMEKNGETEIGYFICWTYFPLGFEREREKRERERERERELGMSGNRVNLGGNVGDFLWIPDEKKDVKNDCVKGNVGILYQKKKKKECGNWEEWED</sequence>
<reference evidence="1 2" key="1">
    <citation type="journal article" date="2018" name="Sci. Data">
        <title>The draft genome sequence of cork oak.</title>
        <authorList>
            <person name="Ramos A.M."/>
            <person name="Usie A."/>
            <person name="Barbosa P."/>
            <person name="Barros P.M."/>
            <person name="Capote T."/>
            <person name="Chaves I."/>
            <person name="Simoes F."/>
            <person name="Abreu I."/>
            <person name="Carrasquinho I."/>
            <person name="Faro C."/>
            <person name="Guimaraes J.B."/>
            <person name="Mendonca D."/>
            <person name="Nobrega F."/>
            <person name="Rodrigues L."/>
            <person name="Saibo N.J.M."/>
            <person name="Varela M.C."/>
            <person name="Egas C."/>
            <person name="Matos J."/>
            <person name="Miguel C.M."/>
            <person name="Oliveira M.M."/>
            <person name="Ricardo C.P."/>
            <person name="Goncalves S."/>
        </authorList>
    </citation>
    <scope>NUCLEOTIDE SEQUENCE [LARGE SCALE GENOMIC DNA]</scope>
    <source>
        <strain evidence="2">cv. HL8</strain>
    </source>
</reference>
<accession>A0AAW0JVY5</accession>
<evidence type="ECO:0000313" key="2">
    <source>
        <dbReference type="Proteomes" id="UP000237347"/>
    </source>
</evidence>
<name>A0AAW0JVY5_QUESU</name>
<evidence type="ECO:0000313" key="1">
    <source>
        <dbReference type="EMBL" id="KAK7831123.1"/>
    </source>
</evidence>
<comment type="caution">
    <text evidence="1">The sequence shown here is derived from an EMBL/GenBank/DDBJ whole genome shotgun (WGS) entry which is preliminary data.</text>
</comment>
<dbReference type="AlphaFoldDB" id="A0AAW0JVY5"/>
<proteinExistence type="predicted"/>
<keyword evidence="2" id="KW-1185">Reference proteome</keyword>
<gene>
    <name evidence="1" type="ORF">CFP56_027644</name>
</gene>